<dbReference type="Proteomes" id="UP000315115">
    <property type="component" value="Plasmid pAM7"/>
</dbReference>
<geneLocation type="plasmid" evidence="2">
    <name>pam7 dna</name>
</geneLocation>
<evidence type="ECO:0000313" key="2">
    <source>
        <dbReference type="Proteomes" id="UP000315115"/>
    </source>
</evidence>
<organism evidence="1 2">
    <name type="scientific">Vibrio rotiferianus</name>
    <dbReference type="NCBI Taxonomy" id="190895"/>
    <lineage>
        <taxon>Bacteria</taxon>
        <taxon>Pseudomonadati</taxon>
        <taxon>Pseudomonadota</taxon>
        <taxon>Gammaproteobacteria</taxon>
        <taxon>Vibrionales</taxon>
        <taxon>Vibrionaceae</taxon>
        <taxon>Vibrio</taxon>
    </lineage>
</organism>
<dbReference type="EMBL" id="AP019800">
    <property type="protein sequence ID" value="BBL92382.1"/>
    <property type="molecule type" value="Genomic_DNA"/>
</dbReference>
<evidence type="ECO:0000313" key="1">
    <source>
        <dbReference type="EMBL" id="BBL92382.1"/>
    </source>
</evidence>
<keyword evidence="1" id="KW-0614">Plasmid</keyword>
<dbReference type="RefSeq" id="WP_126605871.1">
    <property type="nucleotide sequence ID" value="NZ_AP019800.1"/>
</dbReference>
<name>A0A510IF83_9VIBR</name>
<protein>
    <submittedName>
        <fullName evidence="1">Uncharacterized protein</fullName>
    </submittedName>
</protein>
<sequence>MKLNSITANITCRIGIHQHSGDANFCTDCGVQLKNVTYKSYLVILRDKRKLLTSALSERHALLNVTLGDPDFPEEEPSIHPCEIKKVIEVTSTRFSDLALL</sequence>
<reference evidence="2" key="1">
    <citation type="submission" date="2019-07" db="EMBL/GenBank/DDBJ databases">
        <title>Complete Genome Sequences of Vibrion rotiferianus strain AM7.</title>
        <authorList>
            <person name="Miyazaki K."/>
            <person name="Wiseschart A."/>
            <person name="Pootanakit K."/>
            <person name="Ishimori K."/>
            <person name="Kitahara K."/>
        </authorList>
    </citation>
    <scope>NUCLEOTIDE SEQUENCE [LARGE SCALE GENOMIC DNA]</scope>
    <source>
        <strain evidence="2">AM7</strain>
        <plasmid evidence="2">pam7 dna</plasmid>
    </source>
</reference>
<proteinExistence type="predicted"/>
<gene>
    <name evidence="1" type="ORF">VroAM7_50350</name>
</gene>
<dbReference type="AlphaFoldDB" id="A0A510IF83"/>
<accession>A0A510IF83</accession>